<dbReference type="EMBL" id="JBICZW010000010">
    <property type="protein sequence ID" value="MFG3190880.1"/>
    <property type="molecule type" value="Genomic_DNA"/>
</dbReference>
<accession>A0ABW7BWY1</accession>
<dbReference type="Pfam" id="PF01551">
    <property type="entry name" value="Peptidase_M23"/>
    <property type="match status" value="1"/>
</dbReference>
<evidence type="ECO:0000313" key="5">
    <source>
        <dbReference type="Proteomes" id="UP001604282"/>
    </source>
</evidence>
<gene>
    <name evidence="4" type="ORF">ACGFYS_18280</name>
</gene>
<keyword evidence="1" id="KW-0732">Signal</keyword>
<dbReference type="CDD" id="cd12797">
    <property type="entry name" value="M23_peptidase"/>
    <property type="match status" value="1"/>
</dbReference>
<feature type="domain" description="M23ase beta-sheet core" evidence="3">
    <location>
        <begin position="38"/>
        <end position="134"/>
    </location>
</feature>
<feature type="compositionally biased region" description="Pro residues" evidence="2">
    <location>
        <begin position="153"/>
        <end position="174"/>
    </location>
</feature>
<feature type="region of interest" description="Disordered" evidence="2">
    <location>
        <begin position="149"/>
        <end position="174"/>
    </location>
</feature>
<proteinExistence type="predicted"/>
<keyword evidence="5" id="KW-1185">Reference proteome</keyword>
<dbReference type="RefSeq" id="WP_392067368.1">
    <property type="nucleotide sequence ID" value="NZ_JBIBVA010000001.1"/>
</dbReference>
<evidence type="ECO:0000313" key="4">
    <source>
        <dbReference type="EMBL" id="MFG3190880.1"/>
    </source>
</evidence>
<dbReference type="Gene3D" id="2.70.70.10">
    <property type="entry name" value="Glucose Permease (Domain IIA)"/>
    <property type="match status" value="1"/>
</dbReference>
<dbReference type="PANTHER" id="PTHR21666:SF289">
    <property type="entry name" value="L-ALA--D-GLU ENDOPEPTIDASE"/>
    <property type="match status" value="1"/>
</dbReference>
<dbReference type="SUPFAM" id="SSF51261">
    <property type="entry name" value="Duplicated hybrid motif"/>
    <property type="match status" value="1"/>
</dbReference>
<name>A0ABW7BWY1_9ACTN</name>
<dbReference type="PANTHER" id="PTHR21666">
    <property type="entry name" value="PEPTIDASE-RELATED"/>
    <property type="match status" value="1"/>
</dbReference>
<reference evidence="4 5" key="1">
    <citation type="submission" date="2024-10" db="EMBL/GenBank/DDBJ databases">
        <title>The Natural Products Discovery Center: Release of the First 8490 Sequenced Strains for Exploring Actinobacteria Biosynthetic Diversity.</title>
        <authorList>
            <person name="Kalkreuter E."/>
            <person name="Kautsar S.A."/>
            <person name="Yang D."/>
            <person name="Bader C.D."/>
            <person name="Teijaro C.N."/>
            <person name="Fluegel L."/>
            <person name="Davis C.M."/>
            <person name="Simpson J.R."/>
            <person name="Lauterbach L."/>
            <person name="Steele A.D."/>
            <person name="Gui C."/>
            <person name="Meng S."/>
            <person name="Li G."/>
            <person name="Viehrig K."/>
            <person name="Ye F."/>
            <person name="Su P."/>
            <person name="Kiefer A.F."/>
            <person name="Nichols A."/>
            <person name="Cepeda A.J."/>
            <person name="Yan W."/>
            <person name="Fan B."/>
            <person name="Jiang Y."/>
            <person name="Adhikari A."/>
            <person name="Zheng C.-J."/>
            <person name="Schuster L."/>
            <person name="Cowan T.M."/>
            <person name="Smanski M.J."/>
            <person name="Chevrette M.G."/>
            <person name="De Carvalho L.P.S."/>
            <person name="Shen B."/>
        </authorList>
    </citation>
    <scope>NUCLEOTIDE SEQUENCE [LARGE SCALE GENOMIC DNA]</scope>
    <source>
        <strain evidence="4 5">NPDC048229</strain>
    </source>
</reference>
<dbReference type="InterPro" id="IPR011055">
    <property type="entry name" value="Dup_hybrid_motif"/>
</dbReference>
<dbReference type="Proteomes" id="UP001604282">
    <property type="component" value="Unassembled WGS sequence"/>
</dbReference>
<evidence type="ECO:0000256" key="2">
    <source>
        <dbReference type="SAM" id="MobiDB-lite"/>
    </source>
</evidence>
<keyword evidence="4" id="KW-0378">Hydrolase</keyword>
<protein>
    <submittedName>
        <fullName evidence="4">Murein hydrolase activator EnvC family protein</fullName>
    </submittedName>
</protein>
<dbReference type="InterPro" id="IPR050570">
    <property type="entry name" value="Cell_wall_metabolism_enzyme"/>
</dbReference>
<organism evidence="4 5">
    <name type="scientific">Streptomyces omiyaensis</name>
    <dbReference type="NCBI Taxonomy" id="68247"/>
    <lineage>
        <taxon>Bacteria</taxon>
        <taxon>Bacillati</taxon>
        <taxon>Actinomycetota</taxon>
        <taxon>Actinomycetes</taxon>
        <taxon>Kitasatosporales</taxon>
        <taxon>Streptomycetaceae</taxon>
        <taxon>Streptomyces</taxon>
    </lineage>
</organism>
<comment type="caution">
    <text evidence="4">The sequence shown here is derived from an EMBL/GenBank/DDBJ whole genome shotgun (WGS) entry which is preliminary data.</text>
</comment>
<dbReference type="InterPro" id="IPR016047">
    <property type="entry name" value="M23ase_b-sheet_dom"/>
</dbReference>
<sequence length="174" mass="18138">MHTTTTLLLALTLCWPLGPPVPEITRPWRPPAGPYAPGHRGIDLAAPEGATVRAPADGTVTFAGPVGGRGTLTLTLPRTGTPPLRTTFTPVTPLARAGDRVRAGDPLAHVAPGTHCPRSCLHWGLRRGDRYLDPLTLLRRGPSRLLPVTTAPAAPPAPAVPYAPPAPPAAPWAS</sequence>
<dbReference type="GO" id="GO:0016787">
    <property type="term" value="F:hydrolase activity"/>
    <property type="evidence" value="ECO:0007669"/>
    <property type="project" value="UniProtKB-KW"/>
</dbReference>
<evidence type="ECO:0000259" key="3">
    <source>
        <dbReference type="Pfam" id="PF01551"/>
    </source>
</evidence>
<evidence type="ECO:0000256" key="1">
    <source>
        <dbReference type="ARBA" id="ARBA00022729"/>
    </source>
</evidence>